<dbReference type="InterPro" id="IPR023267">
    <property type="entry name" value="RCMT"/>
</dbReference>
<dbReference type="InterPro" id="IPR031341">
    <property type="entry name" value="Methyltr_RsmF_N"/>
</dbReference>
<gene>
    <name evidence="9" type="ORF">IV55_GL000819</name>
    <name evidence="8" type="ORF">LSI01_00140</name>
</gene>
<evidence type="ECO:0000256" key="6">
    <source>
        <dbReference type="PROSITE-ProRule" id="PRU01023"/>
    </source>
</evidence>
<evidence type="ECO:0000259" key="7">
    <source>
        <dbReference type="PROSITE" id="PS51686"/>
    </source>
</evidence>
<dbReference type="PATRIC" id="fig|348151.3.peg.844"/>
<dbReference type="Gene3D" id="3.30.70.1170">
    <property type="entry name" value="Sun protein, domain 3"/>
    <property type="match status" value="1"/>
</dbReference>
<keyword evidence="1" id="KW-0963">Cytoplasm</keyword>
<evidence type="ECO:0000256" key="1">
    <source>
        <dbReference type="ARBA" id="ARBA00022490"/>
    </source>
</evidence>
<evidence type="ECO:0000313" key="11">
    <source>
        <dbReference type="Proteomes" id="UP000321429"/>
    </source>
</evidence>
<dbReference type="Pfam" id="PF01189">
    <property type="entry name" value="Methyltr_RsmB-F"/>
    <property type="match status" value="1"/>
</dbReference>
<dbReference type="RefSeq" id="WP_057808838.1">
    <property type="nucleotide sequence ID" value="NZ_BJUD01000001.1"/>
</dbReference>
<keyword evidence="2 6" id="KW-0489">Methyltransferase</keyword>
<dbReference type="EMBL" id="BJUD01000001">
    <property type="protein sequence ID" value="GEK27703.1"/>
    <property type="molecule type" value="Genomic_DNA"/>
</dbReference>
<dbReference type="Gene3D" id="2.30.130.60">
    <property type="match status" value="1"/>
</dbReference>
<dbReference type="InterPro" id="IPR031340">
    <property type="entry name" value="RsmF_methylt_CI"/>
</dbReference>
<comment type="caution">
    <text evidence="9">The sequence shown here is derived from an EMBL/GenBank/DDBJ whole genome shotgun (WGS) entry which is preliminary data.</text>
</comment>
<dbReference type="PROSITE" id="PS51686">
    <property type="entry name" value="SAM_MT_RSMB_NOP"/>
    <property type="match status" value="1"/>
</dbReference>
<reference evidence="9 10" key="1">
    <citation type="journal article" date="2015" name="Genome Announc.">
        <title>Expanding the biotechnology potential of lactobacilli through comparative genomics of 213 strains and associated genera.</title>
        <authorList>
            <person name="Sun Z."/>
            <person name="Harris H.M."/>
            <person name="McCann A."/>
            <person name="Guo C."/>
            <person name="Argimon S."/>
            <person name="Zhang W."/>
            <person name="Yang X."/>
            <person name="Jeffery I.B."/>
            <person name="Cooney J.C."/>
            <person name="Kagawa T.F."/>
            <person name="Liu W."/>
            <person name="Song Y."/>
            <person name="Salvetti E."/>
            <person name="Wrobel A."/>
            <person name="Rasinkangas P."/>
            <person name="Parkhill J."/>
            <person name="Rea M.C."/>
            <person name="O'Sullivan O."/>
            <person name="Ritari J."/>
            <person name="Douillard F.P."/>
            <person name="Paul Ross R."/>
            <person name="Yang R."/>
            <person name="Briner A.E."/>
            <person name="Felis G.E."/>
            <person name="de Vos W.M."/>
            <person name="Barrangou R."/>
            <person name="Klaenhammer T.R."/>
            <person name="Caufield P.W."/>
            <person name="Cui Y."/>
            <person name="Zhang H."/>
            <person name="O'Toole P.W."/>
        </authorList>
    </citation>
    <scope>NUCLEOTIDE SEQUENCE [LARGE SCALE GENOMIC DNA]</scope>
    <source>
        <strain evidence="9 10">DSM 22696</strain>
    </source>
</reference>
<dbReference type="Proteomes" id="UP000051139">
    <property type="component" value="Unassembled WGS sequence"/>
</dbReference>
<evidence type="ECO:0000256" key="2">
    <source>
        <dbReference type="ARBA" id="ARBA00022603"/>
    </source>
</evidence>
<dbReference type="CDD" id="cd02440">
    <property type="entry name" value="AdoMet_MTases"/>
    <property type="match status" value="1"/>
</dbReference>
<dbReference type="InterPro" id="IPR049560">
    <property type="entry name" value="MeTrfase_RsmB-F_NOP2_cat"/>
</dbReference>
<feature type="domain" description="SAM-dependent MTase RsmB/NOP-type" evidence="7">
    <location>
        <begin position="1"/>
        <end position="296"/>
    </location>
</feature>
<feature type="binding site" evidence="6">
    <location>
        <begin position="103"/>
        <end position="109"/>
    </location>
    <ligand>
        <name>S-adenosyl-L-methionine</name>
        <dbReference type="ChEBI" id="CHEBI:59789"/>
    </ligand>
</feature>
<dbReference type="PANTHER" id="PTHR22807">
    <property type="entry name" value="NOP2 YEAST -RELATED NOL1/NOP2/FMU SUN DOMAIN-CONTAINING"/>
    <property type="match status" value="1"/>
</dbReference>
<keyword evidence="10" id="KW-1185">Reference proteome</keyword>
<dbReference type="InterPro" id="IPR001678">
    <property type="entry name" value="MeTrfase_RsmB-F_NOP2_dom"/>
</dbReference>
<accession>A0A0R2L6I0</accession>
<sequence>MQLPAGYTEKYRTLMGQTEADAFLASFDQPVHHGFRINPLKANAIPHVTPLTEPTAIPNGYFGKVNGHSSDHVTGVVYGQEPSAMYVGAIVDAQPGERILDLCAAPGGKSTQIAAGLQQQGLLVTNEIFAKRAAILAENIERFGVENAVVLNETPAHIAKQIPAFFDKVVVDAPCSGEGMFRKDPAAADYWTPAYPAECATRQREILTEAVKLVRPGGQLIYSTCTFAPEEDEQMMAWLLATYPEFELVTLPELDGLEPARPQWANGEPSLAKAGRLFPHHMTKGEGHFLAKLVRHAETDETKTKKAPRANFVHPEPAALKLWHAFAEQQHLNLPTDDRQLVVFGDQLYRLPSDSPVFGRLHIIRPGLHLGTFKKNRFEPAFALALAIRPDQYGRTVALTDAQWARYVHGDVVNLTEPAEAGWTLATINGNGVGFGKVVGQTLKNGFPKGLRFQA</sequence>
<comment type="similarity">
    <text evidence="6">Belongs to the class I-like SAM-binding methyltransferase superfamily. RsmB/NOP family.</text>
</comment>
<keyword evidence="3 6" id="KW-0808">Transferase</keyword>
<keyword evidence="5 6" id="KW-0694">RNA-binding</keyword>
<dbReference type="GO" id="GO:0001510">
    <property type="term" value="P:RNA methylation"/>
    <property type="evidence" value="ECO:0007669"/>
    <property type="project" value="InterPro"/>
</dbReference>
<feature type="binding site" evidence="6">
    <location>
        <position position="172"/>
    </location>
    <ligand>
        <name>S-adenosyl-L-methionine</name>
        <dbReference type="ChEBI" id="CHEBI:59789"/>
    </ligand>
</feature>
<keyword evidence="4 6" id="KW-0949">S-adenosyl-L-methionine</keyword>
<protein>
    <submittedName>
        <fullName evidence="8">23S rRNA methyltransferase</fullName>
    </submittedName>
    <submittedName>
        <fullName evidence="9">Rrna methylase</fullName>
    </submittedName>
</protein>
<dbReference type="InterPro" id="IPR027391">
    <property type="entry name" value="Nol1_Nop2_Fmu_2"/>
</dbReference>
<evidence type="ECO:0000313" key="10">
    <source>
        <dbReference type="Proteomes" id="UP000051139"/>
    </source>
</evidence>
<feature type="active site" description="Nucleophile" evidence="6">
    <location>
        <position position="225"/>
    </location>
</feature>
<dbReference type="OrthoDB" id="9810297at2"/>
<dbReference type="InterPro" id="IPR029063">
    <property type="entry name" value="SAM-dependent_MTases_sf"/>
</dbReference>
<dbReference type="EMBL" id="JQCB01000002">
    <property type="protein sequence ID" value="KRN96944.1"/>
    <property type="molecule type" value="Genomic_DNA"/>
</dbReference>
<dbReference type="Pfam" id="PF17126">
    <property type="entry name" value="RsmF_methylt_CI"/>
    <property type="match status" value="1"/>
</dbReference>
<evidence type="ECO:0000256" key="5">
    <source>
        <dbReference type="ARBA" id="ARBA00022884"/>
    </source>
</evidence>
<evidence type="ECO:0000313" key="8">
    <source>
        <dbReference type="EMBL" id="GEK27703.1"/>
    </source>
</evidence>
<dbReference type="CDD" id="cd21147">
    <property type="entry name" value="RsmF_methylt_CTD1"/>
    <property type="match status" value="1"/>
</dbReference>
<evidence type="ECO:0000313" key="9">
    <source>
        <dbReference type="EMBL" id="KRN96944.1"/>
    </source>
</evidence>
<feature type="binding site" evidence="6">
    <location>
        <position position="127"/>
    </location>
    <ligand>
        <name>S-adenosyl-L-methionine</name>
        <dbReference type="ChEBI" id="CHEBI:59789"/>
    </ligand>
</feature>
<dbReference type="STRING" id="348151.IV55_GL000819"/>
<dbReference type="Pfam" id="PF13636">
    <property type="entry name" value="Methyltranf_PUA"/>
    <property type="match status" value="1"/>
</dbReference>
<dbReference type="GO" id="GO:0008173">
    <property type="term" value="F:RNA methyltransferase activity"/>
    <property type="evidence" value="ECO:0007669"/>
    <property type="project" value="InterPro"/>
</dbReference>
<comment type="caution">
    <text evidence="6">Lacks conserved residue(s) required for the propagation of feature annotation.</text>
</comment>
<name>A0A0R2L6I0_9LACO</name>
<dbReference type="PRINTS" id="PR02008">
    <property type="entry name" value="RCMTFAMILY"/>
</dbReference>
<dbReference type="PANTHER" id="PTHR22807:SF30">
    <property type="entry name" value="28S RRNA (CYTOSINE(4447)-C(5))-METHYLTRANSFERASE-RELATED"/>
    <property type="match status" value="1"/>
</dbReference>
<organism evidence="9 10">
    <name type="scientific">Furfurilactobacillus siliginis</name>
    <dbReference type="NCBI Taxonomy" id="348151"/>
    <lineage>
        <taxon>Bacteria</taxon>
        <taxon>Bacillati</taxon>
        <taxon>Bacillota</taxon>
        <taxon>Bacilli</taxon>
        <taxon>Lactobacillales</taxon>
        <taxon>Lactobacillaceae</taxon>
        <taxon>Furfurilactobacillus</taxon>
    </lineage>
</organism>
<evidence type="ECO:0000256" key="4">
    <source>
        <dbReference type="ARBA" id="ARBA00022691"/>
    </source>
</evidence>
<dbReference type="AlphaFoldDB" id="A0A0R2L6I0"/>
<reference evidence="8 11" key="2">
    <citation type="submission" date="2019-07" db="EMBL/GenBank/DDBJ databases">
        <title>Whole genome shotgun sequence of Lactobacillus siliginis NBRC 101315.</title>
        <authorList>
            <person name="Hosoyama A."/>
            <person name="Uohara A."/>
            <person name="Ohji S."/>
            <person name="Ichikawa N."/>
        </authorList>
    </citation>
    <scope>NUCLEOTIDE SEQUENCE [LARGE SCALE GENOMIC DNA]</scope>
    <source>
        <strain evidence="8 11">NBRC 101315</strain>
    </source>
</reference>
<dbReference type="Pfam" id="PF17125">
    <property type="entry name" value="Methyltr_RsmF_N"/>
    <property type="match status" value="1"/>
</dbReference>
<dbReference type="Gene3D" id="3.40.50.150">
    <property type="entry name" value="Vaccinia Virus protein VP39"/>
    <property type="match status" value="1"/>
</dbReference>
<dbReference type="SUPFAM" id="SSF53335">
    <property type="entry name" value="S-adenosyl-L-methionine-dependent methyltransferases"/>
    <property type="match status" value="1"/>
</dbReference>
<dbReference type="GO" id="GO:0003723">
    <property type="term" value="F:RNA binding"/>
    <property type="evidence" value="ECO:0007669"/>
    <property type="project" value="UniProtKB-UniRule"/>
</dbReference>
<proteinExistence type="inferred from homology"/>
<evidence type="ECO:0000256" key="3">
    <source>
        <dbReference type="ARBA" id="ARBA00022679"/>
    </source>
</evidence>
<dbReference type="Proteomes" id="UP000321429">
    <property type="component" value="Unassembled WGS sequence"/>
</dbReference>